<reference evidence="2 3" key="1">
    <citation type="submission" date="2015-06" db="EMBL/GenBank/DDBJ databases">
        <authorList>
            <person name="Ju K.-S."/>
            <person name="Doroghazi J.R."/>
            <person name="Metcalf W.W."/>
        </authorList>
    </citation>
    <scope>NUCLEOTIDE SEQUENCE [LARGE SCALE GENOMIC DNA]</scope>
    <source>
        <strain evidence="2 3">NRRL 3414</strain>
    </source>
</reference>
<dbReference type="AlphaFoldDB" id="A0A0J7Z692"/>
<comment type="caution">
    <text evidence="2">The sequence shown here is derived from an EMBL/GenBank/DDBJ whole genome shotgun (WGS) entry which is preliminary data.</text>
</comment>
<dbReference type="PATRIC" id="fig|1938.3.peg.6228"/>
<evidence type="ECO:0000313" key="2">
    <source>
        <dbReference type="EMBL" id="KMS71329.1"/>
    </source>
</evidence>
<dbReference type="Proteomes" id="UP000037432">
    <property type="component" value="Unassembled WGS sequence"/>
</dbReference>
<name>A0A0J7Z692_STRVR</name>
<gene>
    <name evidence="2" type="ORF">ACM01_27460</name>
</gene>
<dbReference type="EMBL" id="LFNT01000037">
    <property type="protein sequence ID" value="KMS71329.1"/>
    <property type="molecule type" value="Genomic_DNA"/>
</dbReference>
<accession>A0A0J7Z692</accession>
<protein>
    <submittedName>
        <fullName evidence="2">Uncharacterized protein</fullName>
    </submittedName>
</protein>
<feature type="region of interest" description="Disordered" evidence="1">
    <location>
        <begin position="19"/>
        <end position="43"/>
    </location>
</feature>
<sequence>MPGGTVVPDRCGEQEKYLRRQQDEADGHFAEDTSAHEARYREDEQQLCCEEGPASHDEGNARTAGVLPVTAERTRPRLGDPGLFLLIHL</sequence>
<organism evidence="2 3">
    <name type="scientific">Streptomyces viridochromogenes</name>
    <dbReference type="NCBI Taxonomy" id="1938"/>
    <lineage>
        <taxon>Bacteria</taxon>
        <taxon>Bacillati</taxon>
        <taxon>Actinomycetota</taxon>
        <taxon>Actinomycetes</taxon>
        <taxon>Kitasatosporales</taxon>
        <taxon>Streptomycetaceae</taxon>
        <taxon>Streptomyces</taxon>
    </lineage>
</organism>
<dbReference type="RefSeq" id="WP_048584064.1">
    <property type="nucleotide sequence ID" value="NZ_LFNT01000037.1"/>
</dbReference>
<evidence type="ECO:0000313" key="3">
    <source>
        <dbReference type="Proteomes" id="UP000037432"/>
    </source>
</evidence>
<proteinExistence type="predicted"/>
<evidence type="ECO:0000256" key="1">
    <source>
        <dbReference type="SAM" id="MobiDB-lite"/>
    </source>
</evidence>